<dbReference type="RefSeq" id="WP_229744244.1">
    <property type="nucleotide sequence ID" value="NZ_BMFD01000003.1"/>
</dbReference>
<keyword evidence="3" id="KW-1185">Reference proteome</keyword>
<protein>
    <submittedName>
        <fullName evidence="2">ATP-dependent protease</fullName>
    </submittedName>
</protein>
<proteinExistence type="predicted"/>
<sequence length="209" mass="24396">MTNEIIPIFPLKLVAFPGEQLNLHIFEPRYKQLISDVSEGDGRFGVSVYLDKLMPFGSEVFLEEVSKVYEDGRLDIKTSVLRSYELIKFENPYQDRLYAAGEIIPFENDITVPTHLHNEFIFYLKEFFRLIGEPQSIEPLAINSFTLTHKIGLSIEEEYELLVMRKEALRIQFLIKHFIKIIPVLREVERAKAKIKMNGHFKTLDALDF</sequence>
<dbReference type="EMBL" id="BMFD01000003">
    <property type="protein sequence ID" value="GGC34236.1"/>
    <property type="molecule type" value="Genomic_DNA"/>
</dbReference>
<dbReference type="SUPFAM" id="SSF88697">
    <property type="entry name" value="PUA domain-like"/>
    <property type="match status" value="1"/>
</dbReference>
<dbReference type="GO" id="GO:0008233">
    <property type="term" value="F:peptidase activity"/>
    <property type="evidence" value="ECO:0007669"/>
    <property type="project" value="UniProtKB-KW"/>
</dbReference>
<accession>A0ABQ1MAG9</accession>
<keyword evidence="2" id="KW-0378">Hydrolase</keyword>
<evidence type="ECO:0000313" key="2">
    <source>
        <dbReference type="EMBL" id="GGC34236.1"/>
    </source>
</evidence>
<organism evidence="2 3">
    <name type="scientific">Belliella aquatica</name>
    <dbReference type="NCBI Taxonomy" id="1323734"/>
    <lineage>
        <taxon>Bacteria</taxon>
        <taxon>Pseudomonadati</taxon>
        <taxon>Bacteroidota</taxon>
        <taxon>Cytophagia</taxon>
        <taxon>Cytophagales</taxon>
        <taxon>Cyclobacteriaceae</taxon>
        <taxon>Belliella</taxon>
    </lineage>
</organism>
<dbReference type="Proteomes" id="UP000635885">
    <property type="component" value="Unassembled WGS sequence"/>
</dbReference>
<reference evidence="3" key="1">
    <citation type="journal article" date="2019" name="Int. J. Syst. Evol. Microbiol.">
        <title>The Global Catalogue of Microorganisms (GCM) 10K type strain sequencing project: providing services to taxonomists for standard genome sequencing and annotation.</title>
        <authorList>
            <consortium name="The Broad Institute Genomics Platform"/>
            <consortium name="The Broad Institute Genome Sequencing Center for Infectious Disease"/>
            <person name="Wu L."/>
            <person name="Ma J."/>
        </authorList>
    </citation>
    <scope>NUCLEOTIDE SEQUENCE [LARGE SCALE GENOMIC DNA]</scope>
    <source>
        <strain evidence="3">CGMCC 1.12479</strain>
    </source>
</reference>
<evidence type="ECO:0000313" key="3">
    <source>
        <dbReference type="Proteomes" id="UP000635885"/>
    </source>
</evidence>
<dbReference type="Pfam" id="PF02190">
    <property type="entry name" value="LON_substr_bdg"/>
    <property type="match status" value="1"/>
</dbReference>
<dbReference type="InterPro" id="IPR003111">
    <property type="entry name" value="Lon_prtase_N"/>
</dbReference>
<dbReference type="GO" id="GO:0006508">
    <property type="term" value="P:proteolysis"/>
    <property type="evidence" value="ECO:0007669"/>
    <property type="project" value="UniProtKB-KW"/>
</dbReference>
<dbReference type="InterPro" id="IPR015947">
    <property type="entry name" value="PUA-like_sf"/>
</dbReference>
<dbReference type="Gene3D" id="2.30.130.40">
    <property type="entry name" value="LON domain-like"/>
    <property type="match status" value="1"/>
</dbReference>
<feature type="domain" description="Lon N-terminal" evidence="1">
    <location>
        <begin position="6"/>
        <end position="104"/>
    </location>
</feature>
<comment type="caution">
    <text evidence="2">The sequence shown here is derived from an EMBL/GenBank/DDBJ whole genome shotgun (WGS) entry which is preliminary data.</text>
</comment>
<name>A0ABQ1MAG9_9BACT</name>
<gene>
    <name evidence="2" type="ORF">GCM10010993_11420</name>
</gene>
<keyword evidence="2" id="KW-0645">Protease</keyword>
<dbReference type="InterPro" id="IPR046336">
    <property type="entry name" value="Lon_prtase_N_sf"/>
</dbReference>
<evidence type="ECO:0000259" key="1">
    <source>
        <dbReference type="Pfam" id="PF02190"/>
    </source>
</evidence>